<gene>
    <name evidence="1" type="ORF">AMAG_02573</name>
</gene>
<dbReference type="AlphaFoldDB" id="A0A0L0S2I8"/>
<dbReference type="Proteomes" id="UP000054350">
    <property type="component" value="Unassembled WGS sequence"/>
</dbReference>
<reference evidence="1 2" key="1">
    <citation type="submission" date="2009-11" db="EMBL/GenBank/DDBJ databases">
        <title>Annotation of Allomyces macrogynus ATCC 38327.</title>
        <authorList>
            <consortium name="The Broad Institute Genome Sequencing Platform"/>
            <person name="Russ C."/>
            <person name="Cuomo C."/>
            <person name="Burger G."/>
            <person name="Gray M.W."/>
            <person name="Holland P.W.H."/>
            <person name="King N."/>
            <person name="Lang F.B.F."/>
            <person name="Roger A.J."/>
            <person name="Ruiz-Trillo I."/>
            <person name="Young S.K."/>
            <person name="Zeng Q."/>
            <person name="Gargeya S."/>
            <person name="Fitzgerald M."/>
            <person name="Haas B."/>
            <person name="Abouelleil A."/>
            <person name="Alvarado L."/>
            <person name="Arachchi H.M."/>
            <person name="Berlin A."/>
            <person name="Chapman S.B."/>
            <person name="Gearin G."/>
            <person name="Goldberg J."/>
            <person name="Griggs A."/>
            <person name="Gujja S."/>
            <person name="Hansen M."/>
            <person name="Heiman D."/>
            <person name="Howarth C."/>
            <person name="Larimer J."/>
            <person name="Lui A."/>
            <person name="MacDonald P.J.P."/>
            <person name="McCowen C."/>
            <person name="Montmayeur A."/>
            <person name="Murphy C."/>
            <person name="Neiman D."/>
            <person name="Pearson M."/>
            <person name="Priest M."/>
            <person name="Roberts A."/>
            <person name="Saif S."/>
            <person name="Shea T."/>
            <person name="Sisk P."/>
            <person name="Stolte C."/>
            <person name="Sykes S."/>
            <person name="Wortman J."/>
            <person name="Nusbaum C."/>
            <person name="Birren B."/>
        </authorList>
    </citation>
    <scope>NUCLEOTIDE SEQUENCE [LARGE SCALE GENOMIC DNA]</scope>
    <source>
        <strain evidence="1 2">ATCC 38327</strain>
    </source>
</reference>
<protein>
    <submittedName>
        <fullName evidence="1">Uncharacterized protein</fullName>
    </submittedName>
</protein>
<keyword evidence="2" id="KW-1185">Reference proteome</keyword>
<reference evidence="2" key="2">
    <citation type="submission" date="2009-11" db="EMBL/GenBank/DDBJ databases">
        <title>The Genome Sequence of Allomyces macrogynus strain ATCC 38327.</title>
        <authorList>
            <consortium name="The Broad Institute Genome Sequencing Platform"/>
            <person name="Russ C."/>
            <person name="Cuomo C."/>
            <person name="Shea T."/>
            <person name="Young S.K."/>
            <person name="Zeng Q."/>
            <person name="Koehrsen M."/>
            <person name="Haas B."/>
            <person name="Borodovsky M."/>
            <person name="Guigo R."/>
            <person name="Alvarado L."/>
            <person name="Berlin A."/>
            <person name="Borenstein D."/>
            <person name="Chen Z."/>
            <person name="Engels R."/>
            <person name="Freedman E."/>
            <person name="Gellesch M."/>
            <person name="Goldberg J."/>
            <person name="Griggs A."/>
            <person name="Gujja S."/>
            <person name="Heiman D."/>
            <person name="Hepburn T."/>
            <person name="Howarth C."/>
            <person name="Jen D."/>
            <person name="Larson L."/>
            <person name="Lewis B."/>
            <person name="Mehta T."/>
            <person name="Park D."/>
            <person name="Pearson M."/>
            <person name="Roberts A."/>
            <person name="Saif S."/>
            <person name="Shenoy N."/>
            <person name="Sisk P."/>
            <person name="Stolte C."/>
            <person name="Sykes S."/>
            <person name="Walk T."/>
            <person name="White J."/>
            <person name="Yandava C."/>
            <person name="Burger G."/>
            <person name="Gray M.W."/>
            <person name="Holland P.W.H."/>
            <person name="King N."/>
            <person name="Lang F.B.F."/>
            <person name="Roger A.J."/>
            <person name="Ruiz-Trillo I."/>
            <person name="Lander E."/>
            <person name="Nusbaum C."/>
        </authorList>
    </citation>
    <scope>NUCLEOTIDE SEQUENCE [LARGE SCALE GENOMIC DNA]</scope>
    <source>
        <strain evidence="2">ATCC 38327</strain>
    </source>
</reference>
<evidence type="ECO:0000313" key="1">
    <source>
        <dbReference type="EMBL" id="KNE56797.1"/>
    </source>
</evidence>
<organism evidence="1 2">
    <name type="scientific">Allomyces macrogynus (strain ATCC 38327)</name>
    <name type="common">Allomyces javanicus var. macrogynus</name>
    <dbReference type="NCBI Taxonomy" id="578462"/>
    <lineage>
        <taxon>Eukaryota</taxon>
        <taxon>Fungi</taxon>
        <taxon>Fungi incertae sedis</taxon>
        <taxon>Blastocladiomycota</taxon>
        <taxon>Blastocladiomycetes</taxon>
        <taxon>Blastocladiales</taxon>
        <taxon>Blastocladiaceae</taxon>
        <taxon>Allomyces</taxon>
    </lineage>
</organism>
<accession>A0A0L0S2I8</accession>
<dbReference type="EMBL" id="GG745330">
    <property type="protein sequence ID" value="KNE56797.1"/>
    <property type="molecule type" value="Genomic_DNA"/>
</dbReference>
<sequence length="326" mass="36327">MPATICITRNVWALLPARLRAYEHLKLITEDHDTHSGNLLFAPPAADAMDVDDPANPENTWVGAKVASVTEININDVIEVWVGDRTEWRESERKTGYIVVSRVNAENETIQGCWLWRWQEMMMGGEHKVVNLQDLATRAAAGVLFCVSDSGMCVCKKPWELDLIVRRLVPVKHGPQIAHHDHQAQRFLLNPTREIKGCTDRAELPDKLPTELALGKVLVMANGTIMKKGTLLYTYDADENTMYAGMVPMDAGRPRLDAVGAPVIFGRINATAFVPTVLATYGPRAKSGTYEQVGNAFPLPVAYLIRRAIREAMELWEETLEVGRVV</sequence>
<proteinExistence type="predicted"/>
<name>A0A0L0S2I8_ALLM3</name>
<evidence type="ECO:0000313" key="2">
    <source>
        <dbReference type="Proteomes" id="UP000054350"/>
    </source>
</evidence>
<dbReference type="VEuPathDB" id="FungiDB:AMAG_02573"/>